<proteinExistence type="inferred from homology"/>
<dbReference type="InterPro" id="IPR015422">
    <property type="entry name" value="PyrdxlP-dep_Trfase_small"/>
</dbReference>
<dbReference type="NCBIfam" id="NF041359">
    <property type="entry name" value="GntG_guanitoxin"/>
    <property type="match status" value="1"/>
</dbReference>
<comment type="caution">
    <text evidence="8">The sequence shown here is derived from an EMBL/GenBank/DDBJ whole genome shotgun (WGS) entry which is preliminary data.</text>
</comment>
<evidence type="ECO:0000256" key="4">
    <source>
        <dbReference type="ARBA" id="ARBA00022898"/>
    </source>
</evidence>
<comment type="similarity">
    <text evidence="2">Belongs to the threonine aldolase family.</text>
</comment>
<accession>A0AAF1K0E5</accession>
<dbReference type="InterPro" id="IPR001597">
    <property type="entry name" value="ArAA_b-elim_lyase/Thr_aldolase"/>
</dbReference>
<sequence>MVHAPSRPPAGAPPVRINLYSDTQTLPTPAMKDAMMRAELGDEQHGDDPTVHALTDRMAALLGKEAAMFLPSGTMCNVIAILTHCRKGDEVLAHETAHILSSEGGTHAALTGAQIYPLKGARGLFTPETLRAAIRPRTRYAPPQRLLEVEQTANIGGGIVWPLEQLNAVADIAHGQGWATHMDGARLMNACVAAGIPASEMVAQYDSVWLDFTKGLGAPLGAVLAGSSEFIGEAWRWKQRLGGSMRQAGIVAAACLYSLDNNIDRLADDHANAKALARGLAQIEGFKVEAPETNLVFFDTTGAGFTAEQLSAALRMEGIMISGLGGRLRACTHLNVTAPMIEDALTAIRGIVARGH</sequence>
<reference evidence="8" key="2">
    <citation type="journal article" date="2021" name="Syst. Appl. Microbiol.">
        <title>Roseomonas hellenica sp. nov., isolated from roots of wild-growing Alkanna tinctoria.</title>
        <authorList>
            <person name="Rat A."/>
            <person name="Naranjo H.D."/>
            <person name="Lebbe L."/>
            <person name="Cnockaert M."/>
            <person name="Krigas N."/>
            <person name="Grigoriadou K."/>
            <person name="Maloupa E."/>
            <person name="Willems A."/>
        </authorList>
    </citation>
    <scope>NUCLEOTIDE SEQUENCE</scope>
    <source>
        <strain evidence="8">LMG 28251</strain>
    </source>
</reference>
<evidence type="ECO:0000256" key="5">
    <source>
        <dbReference type="ARBA" id="ARBA00023239"/>
    </source>
</evidence>
<keyword evidence="5" id="KW-0456">Lyase</keyword>
<keyword evidence="9" id="KW-1185">Reference proteome</keyword>
<dbReference type="FunFam" id="3.40.640.10:FF:000030">
    <property type="entry name" value="Low-specificity L-threonine aldolase"/>
    <property type="match status" value="1"/>
</dbReference>
<dbReference type="GO" id="GO:0005829">
    <property type="term" value="C:cytosol"/>
    <property type="evidence" value="ECO:0007669"/>
    <property type="project" value="TreeGrafter"/>
</dbReference>
<dbReference type="Gene3D" id="3.40.640.10">
    <property type="entry name" value="Type I PLP-dependent aspartate aminotransferase-like (Major domain)"/>
    <property type="match status" value="1"/>
</dbReference>
<dbReference type="PANTHER" id="PTHR48097:SF9">
    <property type="entry name" value="L-THREONINE ALDOLASE"/>
    <property type="match status" value="1"/>
</dbReference>
<dbReference type="GO" id="GO:0006545">
    <property type="term" value="P:glycine biosynthetic process"/>
    <property type="evidence" value="ECO:0007669"/>
    <property type="project" value="TreeGrafter"/>
</dbReference>
<dbReference type="InterPro" id="IPR023603">
    <property type="entry name" value="Low_specificity_L-TA-like"/>
</dbReference>
<comment type="subunit">
    <text evidence="3">Homotetramer.</text>
</comment>
<dbReference type="EMBL" id="JAAEDH010000020">
    <property type="protein sequence ID" value="MBR0656588.1"/>
    <property type="molecule type" value="Genomic_DNA"/>
</dbReference>
<name>A0AAF1K0E5_9PROT</name>
<dbReference type="GO" id="GO:0008732">
    <property type="term" value="F:L-allo-threonine aldolase activity"/>
    <property type="evidence" value="ECO:0007669"/>
    <property type="project" value="TreeGrafter"/>
</dbReference>
<dbReference type="GO" id="GO:0006567">
    <property type="term" value="P:L-threonine catabolic process"/>
    <property type="evidence" value="ECO:0007669"/>
    <property type="project" value="TreeGrafter"/>
</dbReference>
<feature type="domain" description="Aromatic amino acid beta-eliminating lyase/threonine aldolase" evidence="7">
    <location>
        <begin position="19"/>
        <end position="300"/>
    </location>
</feature>
<reference evidence="8" key="1">
    <citation type="submission" date="2020-01" db="EMBL/GenBank/DDBJ databases">
        <authorList>
            <person name="Rat A."/>
        </authorList>
    </citation>
    <scope>NUCLEOTIDE SEQUENCE</scope>
    <source>
        <strain evidence="8">LMG 28251</strain>
    </source>
</reference>
<evidence type="ECO:0000256" key="6">
    <source>
        <dbReference type="PIRSR" id="PIRSR017617-1"/>
    </source>
</evidence>
<dbReference type="Proteomes" id="UP001196068">
    <property type="component" value="Unassembled WGS sequence"/>
</dbReference>
<dbReference type="Gene3D" id="3.90.1150.10">
    <property type="entry name" value="Aspartate Aminotransferase, domain 1"/>
    <property type="match status" value="1"/>
</dbReference>
<evidence type="ECO:0000256" key="2">
    <source>
        <dbReference type="ARBA" id="ARBA00006966"/>
    </source>
</evidence>
<comment type="cofactor">
    <cofactor evidence="1">
        <name>pyridoxal 5'-phosphate</name>
        <dbReference type="ChEBI" id="CHEBI:597326"/>
    </cofactor>
</comment>
<dbReference type="AlphaFoldDB" id="A0AAF1K0E5"/>
<organism evidence="8 9">
    <name type="scientific">Plastoroseomonas arctica</name>
    <dbReference type="NCBI Taxonomy" id="1509237"/>
    <lineage>
        <taxon>Bacteria</taxon>
        <taxon>Pseudomonadati</taxon>
        <taxon>Pseudomonadota</taxon>
        <taxon>Alphaproteobacteria</taxon>
        <taxon>Acetobacterales</taxon>
        <taxon>Acetobacteraceae</taxon>
        <taxon>Plastoroseomonas</taxon>
    </lineage>
</organism>
<evidence type="ECO:0000313" key="9">
    <source>
        <dbReference type="Proteomes" id="UP001196068"/>
    </source>
</evidence>
<dbReference type="PIRSF" id="PIRSF017617">
    <property type="entry name" value="Thr_aldolase"/>
    <property type="match status" value="1"/>
</dbReference>
<keyword evidence="4" id="KW-0663">Pyridoxal phosphate</keyword>
<protein>
    <submittedName>
        <fullName evidence="8">Low specificity L-threonine aldolase</fullName>
    </submittedName>
</protein>
<evidence type="ECO:0000256" key="3">
    <source>
        <dbReference type="ARBA" id="ARBA00011881"/>
    </source>
</evidence>
<dbReference type="SUPFAM" id="SSF53383">
    <property type="entry name" value="PLP-dependent transferases"/>
    <property type="match status" value="1"/>
</dbReference>
<dbReference type="PANTHER" id="PTHR48097">
    <property type="entry name" value="L-THREONINE ALDOLASE-RELATED"/>
    <property type="match status" value="1"/>
</dbReference>
<evidence type="ECO:0000256" key="1">
    <source>
        <dbReference type="ARBA" id="ARBA00001933"/>
    </source>
</evidence>
<dbReference type="InterPro" id="IPR015421">
    <property type="entry name" value="PyrdxlP-dep_Trfase_major"/>
</dbReference>
<evidence type="ECO:0000259" key="7">
    <source>
        <dbReference type="Pfam" id="PF01212"/>
    </source>
</evidence>
<dbReference type="RefSeq" id="WP_211875455.1">
    <property type="nucleotide sequence ID" value="NZ_JAAEDH010000020.1"/>
</dbReference>
<dbReference type="InterPro" id="IPR015424">
    <property type="entry name" value="PyrdxlP-dep_Trfase"/>
</dbReference>
<evidence type="ECO:0000313" key="8">
    <source>
        <dbReference type="EMBL" id="MBR0656588.1"/>
    </source>
</evidence>
<dbReference type="Pfam" id="PF01212">
    <property type="entry name" value="Beta_elim_lyase"/>
    <property type="match status" value="1"/>
</dbReference>
<feature type="modified residue" description="N6-(pyridoxal phosphate)lysine" evidence="6">
    <location>
        <position position="214"/>
    </location>
</feature>
<gene>
    <name evidence="8" type="ORF">GXW79_16015</name>
</gene>